<protein>
    <submittedName>
        <fullName evidence="3">PH-response transcription factor</fullName>
    </submittedName>
    <submittedName>
        <fullName evidence="2">Podospora anserina S mat+ genomic DNA chromosome 5, supercontig 10</fullName>
    </submittedName>
</protein>
<gene>
    <name evidence="2" type="ORF">PODANS_5_11230</name>
</gene>
<accession>B2APJ5</accession>
<proteinExistence type="predicted"/>
<dbReference type="VEuPathDB" id="FungiDB:PODANS_5_11230"/>
<reference evidence="2" key="2">
    <citation type="submission" date="2008-07" db="EMBL/GenBank/DDBJ databases">
        <authorList>
            <person name="Genoscope - CEA"/>
        </authorList>
    </citation>
    <scope>NUCLEOTIDE SEQUENCE</scope>
    <source>
        <strain evidence="2">S mat+</strain>
    </source>
</reference>
<reference evidence="3" key="4">
    <citation type="submission" date="2015-04" db="EMBL/GenBank/DDBJ databases">
        <title>Maintaining two mating types: Structure of the mating type locus and its role in heterokaryosis in Podospora anserina.</title>
        <authorList>
            <person name="Grognet P."/>
            <person name="Bidard F."/>
            <person name="Kuchly C."/>
            <person name="Chan Ho Tong L."/>
            <person name="Coppin E."/>
            <person name="Ait Benkhali J."/>
            <person name="Couloux A."/>
            <person name="Wincker P."/>
            <person name="Debuchy R."/>
            <person name="Silar P."/>
        </authorList>
    </citation>
    <scope>NUCLEOTIDE SEQUENCE</scope>
</reference>
<dbReference type="RefSeq" id="XP_001905684.1">
    <property type="nucleotide sequence ID" value="XM_001905649.1"/>
</dbReference>
<dbReference type="PANTHER" id="PTHR21310:SF54">
    <property type="entry name" value="AMINOGLYCOSIDE PHOSPHOTRANSFERASE DOMAIN-CONTAINING PROTEIN"/>
    <property type="match status" value="1"/>
</dbReference>
<reference evidence="4" key="3">
    <citation type="journal article" date="2014" name="Genetics">
        <title>Maintaining two mating types: Structure of the mating type locus and its role in heterokaryosis in Podospora anserina.</title>
        <authorList>
            <person name="Grognet P."/>
            <person name="Bidard F."/>
            <person name="Kuchly C."/>
            <person name="Tong L.C.H."/>
            <person name="Coppin E."/>
            <person name="Benkhali J.A."/>
            <person name="Couloux A."/>
            <person name="Wincker P."/>
            <person name="Debuchy R."/>
            <person name="Silar P."/>
        </authorList>
    </citation>
    <scope>GENOME REANNOTATION</scope>
    <source>
        <strain evidence="4">S / ATCC MYA-4624 / DSM 980 / FGSC 10383</strain>
    </source>
</reference>
<evidence type="ECO:0000313" key="3">
    <source>
        <dbReference type="EMBL" id="CDP30210.1"/>
    </source>
</evidence>
<feature type="domain" description="Aminoglycoside phosphotransferase" evidence="1">
    <location>
        <begin position="109"/>
        <end position="160"/>
    </location>
</feature>
<dbReference type="Pfam" id="PF01636">
    <property type="entry name" value="APH"/>
    <property type="match status" value="1"/>
</dbReference>
<dbReference type="Proteomes" id="UP000001197">
    <property type="component" value="Chromosome 5"/>
</dbReference>
<dbReference type="InterPro" id="IPR002575">
    <property type="entry name" value="Aminoglycoside_PTrfase"/>
</dbReference>
<dbReference type="OrthoDB" id="4582299at2759"/>
<organism evidence="2">
    <name type="scientific">Podospora anserina (strain S / ATCC MYA-4624 / DSM 980 / FGSC 10383)</name>
    <name type="common">Pleurage anserina</name>
    <dbReference type="NCBI Taxonomy" id="515849"/>
    <lineage>
        <taxon>Eukaryota</taxon>
        <taxon>Fungi</taxon>
        <taxon>Dikarya</taxon>
        <taxon>Ascomycota</taxon>
        <taxon>Pezizomycotina</taxon>
        <taxon>Sordariomycetes</taxon>
        <taxon>Sordariomycetidae</taxon>
        <taxon>Sordariales</taxon>
        <taxon>Podosporaceae</taxon>
        <taxon>Podospora</taxon>
        <taxon>Podospora anserina</taxon>
    </lineage>
</organism>
<dbReference type="eggNOG" id="ENOG502SHY4">
    <property type="taxonomic scope" value="Eukaryota"/>
</dbReference>
<keyword evidence="4" id="KW-1185">Reference proteome</keyword>
<dbReference type="EMBL" id="FO904940">
    <property type="protein sequence ID" value="CDP30210.1"/>
    <property type="molecule type" value="Genomic_DNA"/>
</dbReference>
<dbReference type="HOGENOM" id="CLU_1278085_0_0_1"/>
<dbReference type="InterPro" id="IPR051678">
    <property type="entry name" value="AGP_Transferase"/>
</dbReference>
<dbReference type="SUPFAM" id="SSF56112">
    <property type="entry name" value="Protein kinase-like (PK-like)"/>
    <property type="match status" value="1"/>
</dbReference>
<dbReference type="PANTHER" id="PTHR21310">
    <property type="entry name" value="AMINOGLYCOSIDE PHOSPHOTRANSFERASE-RELATED-RELATED"/>
    <property type="match status" value="1"/>
</dbReference>
<evidence type="ECO:0000259" key="1">
    <source>
        <dbReference type="Pfam" id="PF01636"/>
    </source>
</evidence>
<dbReference type="InterPro" id="IPR011009">
    <property type="entry name" value="Kinase-like_dom_sf"/>
</dbReference>
<dbReference type="GeneID" id="6189920"/>
<dbReference type="EMBL" id="CU633876">
    <property type="protein sequence ID" value="CAP65927.1"/>
    <property type="molecule type" value="Genomic_DNA"/>
</dbReference>
<reference evidence="2 4" key="1">
    <citation type="journal article" date="2008" name="Genome Biol.">
        <title>The genome sequence of the model ascomycete fungus Podospora anserina.</title>
        <authorList>
            <person name="Espagne E."/>
            <person name="Lespinet O."/>
            <person name="Malagnac F."/>
            <person name="Da Silva C."/>
            <person name="Jaillon O."/>
            <person name="Porcel B.M."/>
            <person name="Couloux A."/>
            <person name="Aury J.-M."/>
            <person name="Segurens B."/>
            <person name="Poulain J."/>
            <person name="Anthouard V."/>
            <person name="Grossetete S."/>
            <person name="Khalili H."/>
            <person name="Coppin E."/>
            <person name="Dequard-Chablat M."/>
            <person name="Picard M."/>
            <person name="Contamine V."/>
            <person name="Arnaise S."/>
            <person name="Bourdais A."/>
            <person name="Berteaux-Lecellier V."/>
            <person name="Gautheret D."/>
            <person name="de Vries R.P."/>
            <person name="Battaglia E."/>
            <person name="Coutinho P.M."/>
            <person name="Danchin E.G.J."/>
            <person name="Henrissat B."/>
            <person name="El Khoury R."/>
            <person name="Sainsard-Chanet A."/>
            <person name="Boivin A."/>
            <person name="Pinan-Lucarre B."/>
            <person name="Sellem C.H."/>
            <person name="Debuchy R."/>
            <person name="Wincker P."/>
            <person name="Weissenbach J."/>
            <person name="Silar P."/>
        </authorList>
    </citation>
    <scope>NUCLEOTIDE SEQUENCE [LARGE SCALE GENOMIC DNA]</scope>
    <source>
        <strain evidence="4">S / ATCC MYA-4624 / DSM 980 / FGSC 10383</strain>
        <strain evidence="2">S mat+</strain>
    </source>
</reference>
<name>B2APJ5_PODAN</name>
<sequence>MQLCGGILKIVPSSTTKYVLNTQSAKFTCWITQTGAHRLPLLRSQRVYEDDFPSSRAEGWKDLGESDRQALCLELRGMGQSWRSLEQNSGENYIGAPDSSLPEAASDAVRLFQEACYIDLEDEVPIAFTHGDLVPCNILVTRGENPKVAAIIDWDQSGWYSSYWEWCKAKWVMMPPVDMDRVQQELWKQNYLPWILEPLSETDIYHPWFYFALSNL</sequence>
<evidence type="ECO:0000313" key="4">
    <source>
        <dbReference type="Proteomes" id="UP000001197"/>
    </source>
</evidence>
<dbReference type="AlphaFoldDB" id="B2APJ5"/>
<dbReference type="KEGG" id="pan:PODANSg2711"/>
<evidence type="ECO:0000313" key="2">
    <source>
        <dbReference type="EMBL" id="CAP65927.1"/>
    </source>
</evidence>
<dbReference type="Gene3D" id="3.90.1200.10">
    <property type="match status" value="1"/>
</dbReference>